<keyword evidence="2" id="KW-1185">Reference proteome</keyword>
<accession>A0ABY4BRB2</accession>
<protein>
    <submittedName>
        <fullName evidence="1">DUF4846 domain-containing protein</fullName>
    </submittedName>
</protein>
<dbReference type="Pfam" id="PF16138">
    <property type="entry name" value="DUF4846"/>
    <property type="match status" value="1"/>
</dbReference>
<sequence>MKILFNFGLKFPPLVKFRHILFLLSVFAFQRISAQVVETTTPLIIDESKSTIRTRFAPPKGFSWVREEQGSFSEYLTFFPLHPPNLPVRDFNMVPIEKQYNHIAILNIDVGDKDLQQCADAWMRLYGEYLWSQKRFDEIGFHFTSGQFLSWNDYKSGIRTKEDRRKKVTFHKTGKVDDSYATFREYLNIIFRYAGTISLDKEAVPVRRNYEIKPGDFLITPGSPGHSVFVVGRVRSSTGKYLYLLAESFMPAQDIHILRNPNNANLSPWYELDINAPKTVTAKYIFKPTSIKRFHAIK</sequence>
<dbReference type="InterPro" id="IPR032315">
    <property type="entry name" value="DUF4846"/>
</dbReference>
<evidence type="ECO:0000313" key="2">
    <source>
        <dbReference type="Proteomes" id="UP000831460"/>
    </source>
</evidence>
<dbReference type="EMBL" id="CP094532">
    <property type="protein sequence ID" value="UOE41727.1"/>
    <property type="molecule type" value="Genomic_DNA"/>
</dbReference>
<proteinExistence type="predicted"/>
<name>A0ABY4BRB2_9FLAO</name>
<dbReference type="RefSeq" id="WP_243550629.1">
    <property type="nucleotide sequence ID" value="NZ_CP094532.1"/>
</dbReference>
<organism evidence="1 2">
    <name type="scientific">Chryseobacterium suipulveris</name>
    <dbReference type="NCBI Taxonomy" id="2929800"/>
    <lineage>
        <taxon>Bacteria</taxon>
        <taxon>Pseudomonadati</taxon>
        <taxon>Bacteroidota</taxon>
        <taxon>Flavobacteriia</taxon>
        <taxon>Flavobacteriales</taxon>
        <taxon>Weeksellaceae</taxon>
        <taxon>Chryseobacterium group</taxon>
        <taxon>Chryseobacterium</taxon>
    </lineage>
</organism>
<dbReference type="Proteomes" id="UP000831460">
    <property type="component" value="Chromosome"/>
</dbReference>
<evidence type="ECO:0000313" key="1">
    <source>
        <dbReference type="EMBL" id="UOE41727.1"/>
    </source>
</evidence>
<reference evidence="1 2" key="1">
    <citation type="submission" date="2022-03" db="EMBL/GenBank/DDBJ databases">
        <title>Chryseobacterium sp. isolated from particulate matters in swine house.</title>
        <authorList>
            <person name="Won M."/>
            <person name="Kim S.-J."/>
            <person name="Kwon S.-W."/>
        </authorList>
    </citation>
    <scope>NUCLEOTIDE SEQUENCE [LARGE SCALE GENOMIC DNA]</scope>
    <source>
        <strain evidence="1 2">SC2-2</strain>
    </source>
</reference>
<gene>
    <name evidence="1" type="ORF">MTP09_03565</name>
</gene>